<dbReference type="AlphaFoldDB" id="A0A182JIR4"/>
<accession>A0A182JIR4</accession>
<protein>
    <submittedName>
        <fullName evidence="1">Uncharacterized protein</fullName>
    </submittedName>
</protein>
<evidence type="ECO:0000313" key="1">
    <source>
        <dbReference type="EnsemblMetazoa" id="AATE018835-PA.1"/>
    </source>
</evidence>
<name>A0A182JIR4_ANOAO</name>
<proteinExistence type="predicted"/>
<dbReference type="VEuPathDB" id="VectorBase:AATE018835"/>
<dbReference type="EnsemblMetazoa" id="AATE018835-RA">
    <property type="protein sequence ID" value="AATE018835-PA.1"/>
    <property type="gene ID" value="AATE018835"/>
</dbReference>
<organism evidence="1">
    <name type="scientific">Anopheles atroparvus</name>
    <name type="common">European mosquito</name>
    <dbReference type="NCBI Taxonomy" id="41427"/>
    <lineage>
        <taxon>Eukaryota</taxon>
        <taxon>Metazoa</taxon>
        <taxon>Ecdysozoa</taxon>
        <taxon>Arthropoda</taxon>
        <taxon>Hexapoda</taxon>
        <taxon>Insecta</taxon>
        <taxon>Pterygota</taxon>
        <taxon>Neoptera</taxon>
        <taxon>Endopterygota</taxon>
        <taxon>Diptera</taxon>
        <taxon>Nematocera</taxon>
        <taxon>Culicoidea</taxon>
        <taxon>Culicidae</taxon>
        <taxon>Anophelinae</taxon>
        <taxon>Anopheles</taxon>
    </lineage>
</organism>
<reference evidence="1" key="1">
    <citation type="submission" date="2022-08" db="UniProtKB">
        <authorList>
            <consortium name="EnsemblMetazoa"/>
        </authorList>
    </citation>
    <scope>IDENTIFICATION</scope>
    <source>
        <strain evidence="1">EBRO</strain>
    </source>
</reference>
<sequence length="181" mass="20428">MYVTAVENGPSSAEAFTIVHQKAGRRWRCQLHVPQGCVVKNIRIKQKLARLRQQQRMLAQHLQHLEESPDASPAQIQRQHQRYNNLLRYYSSWDKVSAASSTGPSRPLRPTFGDSLLLLLLLLRVHVDDDLEDALALPFRLVVCLVRDQMVAGTKLTLDFVIVTTPTLSEKTGSSQVAFTL</sequence>